<keyword evidence="1" id="KW-1185">Reference proteome</keyword>
<evidence type="ECO:0000313" key="1">
    <source>
        <dbReference type="Proteomes" id="UP000046392"/>
    </source>
</evidence>
<proteinExistence type="predicted"/>
<dbReference type="Gene3D" id="2.60.40.3330">
    <property type="match status" value="1"/>
</dbReference>
<dbReference type="InterPro" id="IPR038479">
    <property type="entry name" value="Transthyretin-like_sf"/>
</dbReference>
<organism evidence="1 2">
    <name type="scientific">Strongyloides papillosus</name>
    <name type="common">Intestinal threadworm</name>
    <dbReference type="NCBI Taxonomy" id="174720"/>
    <lineage>
        <taxon>Eukaryota</taxon>
        <taxon>Metazoa</taxon>
        <taxon>Ecdysozoa</taxon>
        <taxon>Nematoda</taxon>
        <taxon>Chromadorea</taxon>
        <taxon>Rhabditida</taxon>
        <taxon>Tylenchina</taxon>
        <taxon>Panagrolaimomorpha</taxon>
        <taxon>Strongyloidoidea</taxon>
        <taxon>Strongyloididae</taxon>
        <taxon>Strongyloides</taxon>
    </lineage>
</organism>
<dbReference type="Proteomes" id="UP000046392">
    <property type="component" value="Unplaced"/>
</dbReference>
<dbReference type="AlphaFoldDB" id="A0A0N5CFK7"/>
<sequence length="192" mass="22938">MGVITCSYRWNGHALVTISENPWNKEESTSIVHKFIKYGYPFHIEANVRHFKTPLIFIIKTFEARRRFRQYVTGVTGNIFCIYRNSGKARILISEKPWVKEEGMPIERRYVKYGKTFHIVGRVTNFRRPRLYLKIIHDCVLNNHLYRKMILEQIPMNYVTRTKQLMDYFNMGYIDLARSHRQIVISSRSKSV</sequence>
<reference evidence="2" key="1">
    <citation type="submission" date="2017-02" db="UniProtKB">
        <authorList>
            <consortium name="WormBaseParasite"/>
        </authorList>
    </citation>
    <scope>IDENTIFICATION</scope>
</reference>
<protein>
    <submittedName>
        <fullName evidence="2">DNA-directed RNA polymerase</fullName>
    </submittedName>
</protein>
<name>A0A0N5CFK7_STREA</name>
<dbReference type="WBParaSite" id="SPAL_0001664300.1">
    <property type="protein sequence ID" value="SPAL_0001664300.1"/>
    <property type="gene ID" value="SPAL_0001664300"/>
</dbReference>
<evidence type="ECO:0000313" key="2">
    <source>
        <dbReference type="WBParaSite" id="SPAL_0001664300.1"/>
    </source>
</evidence>
<accession>A0A0N5CFK7</accession>